<evidence type="ECO:0000256" key="2">
    <source>
        <dbReference type="ARBA" id="ARBA00012417"/>
    </source>
</evidence>
<keyword evidence="7" id="KW-0239">DNA-directed DNA polymerase</keyword>
<dbReference type="InterPro" id="IPR043502">
    <property type="entry name" value="DNA/RNA_pol_sf"/>
</dbReference>
<dbReference type="GO" id="GO:0039693">
    <property type="term" value="P:viral DNA genome replication"/>
    <property type="evidence" value="ECO:0007669"/>
    <property type="project" value="UniProtKB-KW"/>
</dbReference>
<dbReference type="GeneID" id="2648364"/>
<protein>
    <recommendedName>
        <fullName evidence="3">DNA polymerase</fullName>
        <ecNumber evidence="2">2.7.7.7</ecNumber>
    </recommendedName>
</protein>
<dbReference type="InterPro" id="IPR001098">
    <property type="entry name" value="DNA-dir_DNA_pol_A_palm_dom"/>
</dbReference>
<dbReference type="Pfam" id="PF00476">
    <property type="entry name" value="DNA_pol_A"/>
    <property type="match status" value="1"/>
</dbReference>
<dbReference type="GO" id="GO:0003887">
    <property type="term" value="F:DNA-directed DNA polymerase activity"/>
    <property type="evidence" value="ECO:0007669"/>
    <property type="project" value="UniProtKB-KW"/>
</dbReference>
<dbReference type="Gene3D" id="1.20.1060.10">
    <property type="entry name" value="Taq DNA Polymerase, Chain T, domain 4"/>
    <property type="match status" value="1"/>
</dbReference>
<dbReference type="PANTHER" id="PTHR10133:SF27">
    <property type="entry name" value="DNA POLYMERASE NU"/>
    <property type="match status" value="1"/>
</dbReference>
<dbReference type="EC" id="2.7.7.7" evidence="2"/>
<comment type="similarity">
    <text evidence="1">Belongs to the DNA polymerase type-A family.</text>
</comment>
<dbReference type="Gene3D" id="1.10.150.20">
    <property type="entry name" value="5' to 3' exonuclease, C-terminal subdomain"/>
    <property type="match status" value="1"/>
</dbReference>
<name>Q7Y5H8_9CAUD</name>
<evidence type="ECO:0000256" key="1">
    <source>
        <dbReference type="ARBA" id="ARBA00007705"/>
    </source>
</evidence>
<dbReference type="GO" id="GO:0006302">
    <property type="term" value="P:double-strand break repair"/>
    <property type="evidence" value="ECO:0007669"/>
    <property type="project" value="TreeGrafter"/>
</dbReference>
<dbReference type="EMBL" id="AY299121">
    <property type="protein sequence ID" value="AAP58706.1"/>
    <property type="molecule type" value="Genomic_DNA"/>
</dbReference>
<keyword evidence="4" id="KW-0808">Transferase</keyword>
<proteinExistence type="inferred from homology"/>
<evidence type="ECO:0000259" key="11">
    <source>
        <dbReference type="SMART" id="SM00482"/>
    </source>
</evidence>
<evidence type="ECO:0000256" key="7">
    <source>
        <dbReference type="ARBA" id="ARBA00022932"/>
    </source>
</evidence>
<evidence type="ECO:0000313" key="12">
    <source>
        <dbReference type="EMBL" id="AAP58706.1"/>
    </source>
</evidence>
<dbReference type="PANTHER" id="PTHR10133">
    <property type="entry name" value="DNA POLYMERASE I"/>
    <property type="match status" value="1"/>
</dbReference>
<evidence type="ECO:0000256" key="10">
    <source>
        <dbReference type="ARBA" id="ARBA00049244"/>
    </source>
</evidence>
<dbReference type="Proteomes" id="UP000001774">
    <property type="component" value="Segment"/>
</dbReference>
<keyword evidence="5" id="KW-0548">Nucleotidyltransferase</keyword>
<dbReference type="PRINTS" id="PR00868">
    <property type="entry name" value="DNAPOLI"/>
</dbReference>
<feature type="domain" description="DNA-directed DNA polymerase family A palm" evidence="11">
    <location>
        <begin position="470"/>
        <end position="722"/>
    </location>
</feature>
<evidence type="ECO:0000256" key="4">
    <source>
        <dbReference type="ARBA" id="ARBA00022679"/>
    </source>
</evidence>
<keyword evidence="8" id="KW-1194">Viral DNA replication</keyword>
<organism evidence="12 13">
    <name type="scientific">Xanthomonas phage Xp10</name>
    <dbReference type="NCBI Taxonomy" id="2907956"/>
    <lineage>
        <taxon>Viruses</taxon>
        <taxon>Duplodnaviria</taxon>
        <taxon>Heunggongvirae</taxon>
        <taxon>Uroviricota</taxon>
        <taxon>Caudoviricetes</taxon>
        <taxon>Xipdecavirus</taxon>
        <taxon>Xipdecavirus Xp10</taxon>
    </lineage>
</organism>
<keyword evidence="9" id="KW-0238">DNA-binding</keyword>
<reference evidence="12 13" key="1">
    <citation type="journal article" date="2003" name="J. Mol. Biol.">
        <title>Genome of Xanthomonas oryzae bacteriophage Xp10: an odd T-odd phage.</title>
        <authorList>
            <person name="Yuzenkova J."/>
            <person name="Nechaev S."/>
            <person name="Berlin J."/>
            <person name="Rogulja D."/>
            <person name="Kuznedelov K."/>
            <person name="Inman R."/>
            <person name="Mushegian A."/>
            <person name="Severinov K."/>
        </authorList>
    </citation>
    <scope>NUCLEOTIDE SEQUENCE</scope>
</reference>
<sequence length="794" mass="89015">MTLELNTGTPLPMSQRGWLAWDLETGTRTLHKRKASPFDVQNDIWAVGFGRSWQESKGYHKAVHGIPEDWFRVILNNCRVLVGFNIKFDLLYALRDKANHAAWMQWVTDGGKVWDCQLAEYLLQGMAQEWQIASMDDVAPLYGGSCKDHAVKSCWENGIDTGEIDPDMLMDYLLGTGEDNLGDIGNTANIFKGQLKLVKERGQIASITLNNAALLYTVEAELNGMFVDVAKGEEIRQQLLAKLMHLSEQVNKGLPEDLPFEFNWASPKQRSALLFGGSVKYKSREQSRDEAGELLFAKQDVTMYITKDGDLVDPAKVVDGSELYYQIDRYAGGKQKGLPKTKKVKVPDLSKPKMSVVEREYIFPGFVQPLAEWQGSVPGQYKTGEEVTQALASWEDAPEFVQQYAAQARITKDLGTYYYTVDPETGETKGMLSLVGSDGIVHHQLQMVNTVTGRLSSALPNLQNLPKGDKSEVKTLFVSRFPGGFIVQSDFTALEIYVQGNLSGDIALIADLRAGLDMHCKRLAQKEGVSYDYVFERAKDKKHIEYIVWNSKRSKAKGFSFQRAYGAGAAAIAAATGMTVDEVKEMIRIEDEMYPGIPEYNKRTMKELERNLIPSKMYIASSYEAGVSLNLGKSYFRTPDGKRYTMYQTQAPKWLWEREGVQLTFSSTTTKNYPVQGTGGEWMKAAMALIVQQWYARGNFGGRSLIVNTVHDAAYIDSAPEVAKESMALLHACMEEASRYIESQFAWKLHIDVPSETSIGPNMADEGAGPDGWMDLVPEYRKQINKTFNNKEEK</sequence>
<evidence type="ECO:0000256" key="3">
    <source>
        <dbReference type="ARBA" id="ARBA00015749"/>
    </source>
</evidence>
<keyword evidence="13" id="KW-1185">Reference proteome</keyword>
<dbReference type="PROSITE" id="PS00447">
    <property type="entry name" value="DNA_POLYMERASE_A"/>
    <property type="match status" value="1"/>
</dbReference>
<dbReference type="InterPro" id="IPR002298">
    <property type="entry name" value="DNA_polymerase_A"/>
</dbReference>
<dbReference type="GO" id="GO:0006261">
    <property type="term" value="P:DNA-templated DNA replication"/>
    <property type="evidence" value="ECO:0007669"/>
    <property type="project" value="InterPro"/>
</dbReference>
<evidence type="ECO:0000256" key="6">
    <source>
        <dbReference type="ARBA" id="ARBA00022705"/>
    </source>
</evidence>
<dbReference type="Gene3D" id="3.30.70.370">
    <property type="match status" value="1"/>
</dbReference>
<dbReference type="KEGG" id="vg:2648364"/>
<dbReference type="SUPFAM" id="SSF56672">
    <property type="entry name" value="DNA/RNA polymerases"/>
    <property type="match status" value="1"/>
</dbReference>
<evidence type="ECO:0000313" key="13">
    <source>
        <dbReference type="Proteomes" id="UP000001774"/>
    </source>
</evidence>
<dbReference type="SMART" id="SM00482">
    <property type="entry name" value="POLAc"/>
    <property type="match status" value="1"/>
</dbReference>
<keyword evidence="6" id="KW-0235">DNA replication</keyword>
<accession>Q7Y5H8</accession>
<evidence type="ECO:0000256" key="5">
    <source>
        <dbReference type="ARBA" id="ARBA00022695"/>
    </source>
</evidence>
<dbReference type="RefSeq" id="NP_858986.1">
    <property type="nucleotide sequence ID" value="NC_004902.1"/>
</dbReference>
<evidence type="ECO:0000256" key="9">
    <source>
        <dbReference type="ARBA" id="ARBA00023125"/>
    </source>
</evidence>
<comment type="catalytic activity">
    <reaction evidence="10">
        <text>DNA(n) + a 2'-deoxyribonucleoside 5'-triphosphate = DNA(n+1) + diphosphate</text>
        <dbReference type="Rhea" id="RHEA:22508"/>
        <dbReference type="Rhea" id="RHEA-COMP:17339"/>
        <dbReference type="Rhea" id="RHEA-COMP:17340"/>
        <dbReference type="ChEBI" id="CHEBI:33019"/>
        <dbReference type="ChEBI" id="CHEBI:61560"/>
        <dbReference type="ChEBI" id="CHEBI:173112"/>
        <dbReference type="EC" id="2.7.7.7"/>
    </reaction>
</comment>
<dbReference type="InterPro" id="IPR019760">
    <property type="entry name" value="DNA-dir_DNA_pol_A_CS"/>
</dbReference>
<evidence type="ECO:0000256" key="8">
    <source>
        <dbReference type="ARBA" id="ARBA00023109"/>
    </source>
</evidence>
<dbReference type="GO" id="GO:0003677">
    <property type="term" value="F:DNA binding"/>
    <property type="evidence" value="ECO:0007669"/>
    <property type="project" value="UniProtKB-KW"/>
</dbReference>